<feature type="disulfide bond" evidence="14">
    <location>
        <begin position="262"/>
        <end position="271"/>
    </location>
</feature>
<evidence type="ECO:0000313" key="18">
    <source>
        <dbReference type="EnsemblMetazoa" id="XP_038068886.1"/>
    </source>
</evidence>
<dbReference type="PROSITE" id="PS00754">
    <property type="entry name" value="NA_NEUROTRAN_SYMP_2"/>
    <property type="match status" value="1"/>
</dbReference>
<evidence type="ECO:0000256" key="17">
    <source>
        <dbReference type="SAM" id="Phobius"/>
    </source>
</evidence>
<protein>
    <recommendedName>
        <fullName evidence="15">Transporter</fullName>
    </recommendedName>
</protein>
<dbReference type="GO" id="GO:0032809">
    <property type="term" value="C:neuronal cell body membrane"/>
    <property type="evidence" value="ECO:0007669"/>
    <property type="project" value="TreeGrafter"/>
</dbReference>
<comment type="subcellular location">
    <subcellularLocation>
        <location evidence="1">Cell membrane</location>
        <topology evidence="1">Multi-pass membrane protein</topology>
    </subcellularLocation>
</comment>
<keyword evidence="5 13" id="KW-0479">Metal-binding</keyword>
<feature type="transmembrane region" description="Helical" evidence="17">
    <location>
        <begin position="565"/>
        <end position="588"/>
    </location>
</feature>
<name>A0A914B049_PATMI</name>
<feature type="binding site" evidence="13">
    <location>
        <position position="439"/>
    </location>
    <ligand>
        <name>Na(+)</name>
        <dbReference type="ChEBI" id="CHEBI:29101"/>
        <label>1</label>
    </ligand>
</feature>
<keyword evidence="12" id="KW-0325">Glycoprotein</keyword>
<dbReference type="GeneID" id="119738198"/>
<sequence length="708" mass="78633">MSANNSSRPKGQTLDRSDVTTDKDTADGRLVEPGASDRPVPARHAYNNSHGSLRGAAADGKGLVNLGAEDDACIINDQLESRRAPEAASLSTEHHPGSSPASDGPTTTAMEMKVKARQHDIVLELPDHELAVVDDGGRADGRENWGGKIDFLLSIIGFAVDLANVWRFPYLAYRNGGGAFLIPYAIFLIFGGLPMLYMELALGQYFRQGAISVWSICPLFQGLGWAVVLIAWYVAFYYNVIIAWSIYYLVASFTSVLPWSDCSNEWNTPLCYDGSFNESWVRIGDEAFFVNSSTGNSPAKEYYERKVLEMHLSDGLHDLVGLKWELVLCLLAVMVILFFSLWKGVKSSGKAVWVTATLPYIVLIILLIHGCTLPGSGKGILYYLTPDFTRLLAAQVWIDAAVQIFYSIGAGFGVHLAYASYNKFHNNIYKDVLFTSAVNSVTSFFAGFAVFAVLGYMSETTGKDIEDVATEGPGLVFVVYPEAIATMGGSVFWSIIFYIMLITLGLDSSFGGLEAVISGLTDRFPRYFRKRRELLTLAVVASVFFCALLNVTYGGIYMFVLQERFVAGASLLFVVMLEAIIISWFYGIDNFIDNIQEMLGFKPGIWWRLCWKIFAPIFLVFIFIISLALSEPLTYDDYVYPPWGQALGWLLAISSMIIVPIFAVVNAFRSEGDSFKMKLAFLITPKAEHDDVRKGKVKRFQRKHWLSL</sequence>
<evidence type="ECO:0000256" key="3">
    <source>
        <dbReference type="ARBA" id="ARBA00022475"/>
    </source>
</evidence>
<evidence type="ECO:0000256" key="9">
    <source>
        <dbReference type="ARBA" id="ARBA00023053"/>
    </source>
</evidence>
<dbReference type="GO" id="GO:0005330">
    <property type="term" value="F:dopamine:sodium symporter activity"/>
    <property type="evidence" value="ECO:0007669"/>
    <property type="project" value="TreeGrafter"/>
</dbReference>
<dbReference type="InterPro" id="IPR000175">
    <property type="entry name" value="Na/ntran_symport"/>
</dbReference>
<dbReference type="SUPFAM" id="SSF161070">
    <property type="entry name" value="SNF-like"/>
    <property type="match status" value="1"/>
</dbReference>
<dbReference type="RefSeq" id="XP_038068885.1">
    <property type="nucleotide sequence ID" value="XM_038212957.1"/>
</dbReference>
<proteinExistence type="inferred from homology"/>
<feature type="region of interest" description="Disordered" evidence="16">
    <location>
        <begin position="1"/>
        <end position="53"/>
    </location>
</feature>
<dbReference type="AlphaFoldDB" id="A0A914B049"/>
<dbReference type="EnsemblMetazoa" id="XM_038212957.1">
    <property type="protein sequence ID" value="XP_038068885.1"/>
    <property type="gene ID" value="LOC119738198"/>
</dbReference>
<feature type="transmembrane region" description="Helical" evidence="17">
    <location>
        <begin position="433"/>
        <end position="457"/>
    </location>
</feature>
<dbReference type="RefSeq" id="XP_038068886.1">
    <property type="nucleotide sequence ID" value="XM_038212958.1"/>
</dbReference>
<feature type="transmembrane region" description="Helical" evidence="17">
    <location>
        <begin position="491"/>
        <end position="513"/>
    </location>
</feature>
<evidence type="ECO:0000256" key="5">
    <source>
        <dbReference type="ARBA" id="ARBA00022723"/>
    </source>
</evidence>
<feature type="transmembrane region" description="Helical" evidence="17">
    <location>
        <begin position="326"/>
        <end position="345"/>
    </location>
</feature>
<comment type="similarity">
    <text evidence="15">Belongs to the sodium:neurotransmitter symporter (SNF) (TC 2.A.22) family.</text>
</comment>
<dbReference type="PROSITE" id="PS00610">
    <property type="entry name" value="NA_NEUROTRAN_SYMP_1"/>
    <property type="match status" value="1"/>
</dbReference>
<evidence type="ECO:0000256" key="14">
    <source>
        <dbReference type="PIRSR" id="PIRSR600175-2"/>
    </source>
</evidence>
<dbReference type="InterPro" id="IPR037272">
    <property type="entry name" value="SNS_sf"/>
</dbReference>
<feature type="transmembrane region" description="Helical" evidence="17">
    <location>
        <begin position="241"/>
        <end position="259"/>
    </location>
</feature>
<dbReference type="GO" id="GO:0030424">
    <property type="term" value="C:axon"/>
    <property type="evidence" value="ECO:0007669"/>
    <property type="project" value="TreeGrafter"/>
</dbReference>
<keyword evidence="9 13" id="KW-0915">Sodium</keyword>
<dbReference type="GO" id="GO:0005334">
    <property type="term" value="F:norepinephrine:sodium symporter activity"/>
    <property type="evidence" value="ECO:0007669"/>
    <property type="project" value="TreeGrafter"/>
</dbReference>
<dbReference type="PROSITE" id="PS50267">
    <property type="entry name" value="NA_NEUROTRAN_SYMP_3"/>
    <property type="match status" value="1"/>
</dbReference>
<dbReference type="Pfam" id="PF00209">
    <property type="entry name" value="SNF"/>
    <property type="match status" value="1"/>
</dbReference>
<dbReference type="PANTHER" id="PTHR11616:SF320">
    <property type="entry name" value="SODIUM-DEPENDENT NORADRENALINE TRANSPORTER"/>
    <property type="match status" value="1"/>
</dbReference>
<feature type="transmembrane region" description="Helical" evidence="17">
    <location>
        <begin position="210"/>
        <end position="235"/>
    </location>
</feature>
<feature type="binding site" evidence="13">
    <location>
        <position position="159"/>
    </location>
    <ligand>
        <name>Na(+)</name>
        <dbReference type="ChEBI" id="CHEBI:29101"/>
        <label>1</label>
    </ligand>
</feature>
<evidence type="ECO:0000256" key="10">
    <source>
        <dbReference type="ARBA" id="ARBA00023136"/>
    </source>
</evidence>
<evidence type="ECO:0000256" key="16">
    <source>
        <dbReference type="SAM" id="MobiDB-lite"/>
    </source>
</evidence>
<dbReference type="GO" id="GO:0006865">
    <property type="term" value="P:amino acid transport"/>
    <property type="evidence" value="ECO:0007669"/>
    <property type="project" value="TreeGrafter"/>
</dbReference>
<feature type="binding site" evidence="13">
    <location>
        <position position="160"/>
    </location>
    <ligand>
        <name>Na(+)</name>
        <dbReference type="ChEBI" id="CHEBI:29101"/>
        <label>1</label>
    </ligand>
</feature>
<evidence type="ECO:0000256" key="1">
    <source>
        <dbReference type="ARBA" id="ARBA00004651"/>
    </source>
</evidence>
<dbReference type="PRINTS" id="PR00176">
    <property type="entry name" value="NANEUSMPORT"/>
</dbReference>
<feature type="binding site" evidence="13">
    <location>
        <position position="507"/>
    </location>
    <ligand>
        <name>Na(+)</name>
        <dbReference type="ChEBI" id="CHEBI:29101"/>
        <label>1</label>
    </ligand>
</feature>
<feature type="compositionally biased region" description="Polar residues" evidence="16">
    <location>
        <begin position="1"/>
        <end position="10"/>
    </location>
</feature>
<evidence type="ECO:0000256" key="8">
    <source>
        <dbReference type="ARBA" id="ARBA00022989"/>
    </source>
</evidence>
<feature type="binding site" evidence="13">
    <location>
        <position position="504"/>
    </location>
    <ligand>
        <name>Na(+)</name>
        <dbReference type="ChEBI" id="CHEBI:29101"/>
        <label>1</label>
    </ligand>
</feature>
<keyword evidence="3" id="KW-1003">Cell membrane</keyword>
<accession>A0A914B049</accession>
<keyword evidence="4 15" id="KW-0812">Transmembrane</keyword>
<dbReference type="OMA" id="KETSICA"/>
<keyword evidence="19" id="KW-1185">Reference proteome</keyword>
<keyword evidence="11 14" id="KW-1015">Disulfide bond</keyword>
<feature type="binding site" evidence="13">
    <location>
        <position position="157"/>
    </location>
    <ligand>
        <name>Na(+)</name>
        <dbReference type="ChEBI" id="CHEBI:29101"/>
        <label>1</label>
    </ligand>
</feature>
<organism evidence="18 19">
    <name type="scientific">Patiria miniata</name>
    <name type="common">Bat star</name>
    <name type="synonym">Asterina miniata</name>
    <dbReference type="NCBI Taxonomy" id="46514"/>
    <lineage>
        <taxon>Eukaryota</taxon>
        <taxon>Metazoa</taxon>
        <taxon>Echinodermata</taxon>
        <taxon>Eleutherozoa</taxon>
        <taxon>Asterozoa</taxon>
        <taxon>Asteroidea</taxon>
        <taxon>Valvatacea</taxon>
        <taxon>Valvatida</taxon>
        <taxon>Asterinidae</taxon>
        <taxon>Patiria</taxon>
    </lineage>
</organism>
<evidence type="ECO:0000256" key="4">
    <source>
        <dbReference type="ARBA" id="ARBA00022692"/>
    </source>
</evidence>
<dbReference type="Proteomes" id="UP000887568">
    <property type="component" value="Unplaced"/>
</dbReference>
<dbReference type="PANTHER" id="PTHR11616">
    <property type="entry name" value="SODIUM/CHLORIDE DEPENDENT TRANSPORTER"/>
    <property type="match status" value="1"/>
</dbReference>
<feature type="transmembrane region" description="Helical" evidence="17">
    <location>
        <begin position="180"/>
        <end position="198"/>
    </location>
</feature>
<dbReference type="OrthoDB" id="6581954at2759"/>
<evidence type="ECO:0000313" key="19">
    <source>
        <dbReference type="Proteomes" id="UP000887568"/>
    </source>
</evidence>
<evidence type="ECO:0000256" key="11">
    <source>
        <dbReference type="ARBA" id="ARBA00023157"/>
    </source>
</evidence>
<dbReference type="GO" id="GO:0042734">
    <property type="term" value="C:presynaptic membrane"/>
    <property type="evidence" value="ECO:0007669"/>
    <property type="project" value="TreeGrafter"/>
</dbReference>
<keyword evidence="10 17" id="KW-0472">Membrane</keyword>
<feature type="transmembrane region" description="Helical" evidence="17">
    <location>
        <begin position="649"/>
        <end position="668"/>
    </location>
</feature>
<keyword evidence="6" id="KW-0532">Neurotransmitter transport</keyword>
<feature type="transmembrane region" description="Helical" evidence="17">
    <location>
        <begin position="351"/>
        <end position="368"/>
    </location>
</feature>
<feature type="region of interest" description="Disordered" evidence="16">
    <location>
        <begin position="84"/>
        <end position="107"/>
    </location>
</feature>
<reference evidence="18" key="1">
    <citation type="submission" date="2022-11" db="UniProtKB">
        <authorList>
            <consortium name="EnsemblMetazoa"/>
        </authorList>
    </citation>
    <scope>IDENTIFICATION</scope>
</reference>
<dbReference type="GO" id="GO:0046872">
    <property type="term" value="F:metal ion binding"/>
    <property type="evidence" value="ECO:0007669"/>
    <property type="project" value="UniProtKB-KW"/>
</dbReference>
<evidence type="ECO:0000256" key="13">
    <source>
        <dbReference type="PIRSR" id="PIRSR600175-1"/>
    </source>
</evidence>
<evidence type="ECO:0000256" key="12">
    <source>
        <dbReference type="ARBA" id="ARBA00023180"/>
    </source>
</evidence>
<keyword evidence="8 17" id="KW-1133">Transmembrane helix</keyword>
<feature type="binding site" evidence="13">
    <location>
        <position position="407"/>
    </location>
    <ligand>
        <name>Na(+)</name>
        <dbReference type="ChEBI" id="CHEBI:29101"/>
        <label>1</label>
    </ligand>
</feature>
<feature type="transmembrane region" description="Helical" evidence="17">
    <location>
        <begin position="609"/>
        <end position="629"/>
    </location>
</feature>
<evidence type="ECO:0000256" key="15">
    <source>
        <dbReference type="RuleBase" id="RU003732"/>
    </source>
</evidence>
<feature type="transmembrane region" description="Helical" evidence="17">
    <location>
        <begin position="404"/>
        <end position="421"/>
    </location>
</feature>
<evidence type="ECO:0000256" key="6">
    <source>
        <dbReference type="ARBA" id="ARBA00022775"/>
    </source>
</evidence>
<dbReference type="GO" id="GO:0051583">
    <property type="term" value="P:dopamine uptake involved in synaptic transmission"/>
    <property type="evidence" value="ECO:0007669"/>
    <property type="project" value="TreeGrafter"/>
</dbReference>
<feature type="compositionally biased region" description="Basic and acidic residues" evidence="16">
    <location>
        <begin position="13"/>
        <end position="30"/>
    </location>
</feature>
<evidence type="ECO:0000256" key="2">
    <source>
        <dbReference type="ARBA" id="ARBA00022448"/>
    </source>
</evidence>
<keyword evidence="2 15" id="KW-0813">Transport</keyword>
<dbReference type="EnsemblMetazoa" id="XM_038212958.1">
    <property type="protein sequence ID" value="XP_038068886.1"/>
    <property type="gene ID" value="LOC119738198"/>
</dbReference>
<feature type="transmembrane region" description="Helical" evidence="17">
    <location>
        <begin position="534"/>
        <end position="559"/>
    </location>
</feature>
<feature type="binding site" evidence="13">
    <location>
        <position position="164"/>
    </location>
    <ligand>
        <name>Na(+)</name>
        <dbReference type="ChEBI" id="CHEBI:29101"/>
        <label>1</label>
    </ligand>
</feature>
<feature type="binding site" evidence="13">
    <location>
        <position position="508"/>
    </location>
    <ligand>
        <name>Na(+)</name>
        <dbReference type="ChEBI" id="CHEBI:29101"/>
        <label>1</label>
    </ligand>
</feature>
<evidence type="ECO:0000256" key="7">
    <source>
        <dbReference type="ARBA" id="ARBA00022847"/>
    </source>
</evidence>
<keyword evidence="7 15" id="KW-0769">Symport</keyword>